<dbReference type="GO" id="GO:0007165">
    <property type="term" value="P:signal transduction"/>
    <property type="evidence" value="ECO:0007669"/>
    <property type="project" value="InterPro"/>
</dbReference>
<dbReference type="Pfam" id="PF00672">
    <property type="entry name" value="HAMP"/>
    <property type="match status" value="1"/>
</dbReference>
<keyword evidence="1" id="KW-0812">Transmembrane</keyword>
<dbReference type="Gene3D" id="6.20.270.20">
    <property type="entry name" value="LapD/MoxY periplasmic domain"/>
    <property type="match status" value="1"/>
</dbReference>
<dbReference type="GO" id="GO:0071111">
    <property type="term" value="F:cyclic-guanylate-specific phosphodiesterase activity"/>
    <property type="evidence" value="ECO:0007669"/>
    <property type="project" value="InterPro"/>
</dbReference>
<feature type="transmembrane region" description="Helical" evidence="1">
    <location>
        <begin position="31"/>
        <end position="52"/>
    </location>
</feature>
<dbReference type="PROSITE" id="PS50887">
    <property type="entry name" value="GGDEF"/>
    <property type="match status" value="1"/>
</dbReference>
<evidence type="ECO:0000259" key="2">
    <source>
        <dbReference type="PROSITE" id="PS50883"/>
    </source>
</evidence>
<accession>A0A643FF40</accession>
<dbReference type="SMART" id="SM00052">
    <property type="entry name" value="EAL"/>
    <property type="match status" value="1"/>
</dbReference>
<dbReference type="Proteomes" id="UP000430120">
    <property type="component" value="Unassembled WGS sequence"/>
</dbReference>
<name>A0A643FF40_IDEDE</name>
<dbReference type="InterPro" id="IPR042461">
    <property type="entry name" value="LapD_MoxY_peri_C"/>
</dbReference>
<dbReference type="Gene3D" id="3.30.110.200">
    <property type="match status" value="1"/>
</dbReference>
<proteinExistence type="predicted"/>
<dbReference type="InterPro" id="IPR050706">
    <property type="entry name" value="Cyclic-di-GMP_PDE-like"/>
</dbReference>
<reference evidence="5 6" key="1">
    <citation type="submission" date="2019-09" db="EMBL/GenBank/DDBJ databases">
        <title>Draft genome sequences of 48 bacterial type strains from the CCUG.</title>
        <authorList>
            <person name="Tunovic T."/>
            <person name="Pineiro-Iglesias B."/>
            <person name="Unosson C."/>
            <person name="Inganas E."/>
            <person name="Ohlen M."/>
            <person name="Cardew S."/>
            <person name="Jensie-Markopoulos S."/>
            <person name="Salva-Serra F."/>
            <person name="Jaen-Luchoro D."/>
            <person name="Karlsson R."/>
            <person name="Svensson-Stadler L."/>
            <person name="Chun J."/>
            <person name="Moore E."/>
        </authorList>
    </citation>
    <scope>NUCLEOTIDE SEQUENCE [LARGE SCALE GENOMIC DNA]</scope>
    <source>
        <strain evidence="5 6">CCUG 30977</strain>
    </source>
</reference>
<keyword evidence="6" id="KW-1185">Reference proteome</keyword>
<dbReference type="InterPro" id="IPR000160">
    <property type="entry name" value="GGDEF_dom"/>
</dbReference>
<evidence type="ECO:0000256" key="1">
    <source>
        <dbReference type="SAM" id="Phobius"/>
    </source>
</evidence>
<protein>
    <submittedName>
        <fullName evidence="5">EAL domain-containing protein</fullName>
    </submittedName>
</protein>
<evidence type="ECO:0000313" key="5">
    <source>
        <dbReference type="EMBL" id="KAB0584191.1"/>
    </source>
</evidence>
<dbReference type="NCBIfam" id="TIGR00254">
    <property type="entry name" value="GGDEF"/>
    <property type="match status" value="1"/>
</dbReference>
<dbReference type="InterPro" id="IPR001633">
    <property type="entry name" value="EAL_dom"/>
</dbReference>
<keyword evidence="1" id="KW-1133">Transmembrane helix</keyword>
<dbReference type="PANTHER" id="PTHR33121">
    <property type="entry name" value="CYCLIC DI-GMP PHOSPHODIESTERASE PDEF"/>
    <property type="match status" value="1"/>
</dbReference>
<dbReference type="AlphaFoldDB" id="A0A643FF40"/>
<dbReference type="Pfam" id="PF00990">
    <property type="entry name" value="GGDEF"/>
    <property type="match status" value="1"/>
</dbReference>
<keyword evidence="1" id="KW-0472">Membrane</keyword>
<dbReference type="PANTHER" id="PTHR33121:SF23">
    <property type="entry name" value="CYCLIC DI-GMP PHOSPHODIESTERASE PDEB"/>
    <property type="match status" value="1"/>
</dbReference>
<feature type="domain" description="GGDEF" evidence="4">
    <location>
        <begin position="286"/>
        <end position="415"/>
    </location>
</feature>
<evidence type="ECO:0000259" key="4">
    <source>
        <dbReference type="PROSITE" id="PS50887"/>
    </source>
</evidence>
<dbReference type="InterPro" id="IPR035919">
    <property type="entry name" value="EAL_sf"/>
</dbReference>
<gene>
    <name evidence="5" type="ORF">F7Q92_04350</name>
</gene>
<dbReference type="EMBL" id="VZPB01000007">
    <property type="protein sequence ID" value="KAB0584191.1"/>
    <property type="molecule type" value="Genomic_DNA"/>
</dbReference>
<dbReference type="Gene3D" id="3.20.20.450">
    <property type="entry name" value="EAL domain"/>
    <property type="match status" value="1"/>
</dbReference>
<dbReference type="CDD" id="cd06225">
    <property type="entry name" value="HAMP"/>
    <property type="match status" value="1"/>
</dbReference>
<dbReference type="InterPro" id="IPR043128">
    <property type="entry name" value="Rev_trsase/Diguanyl_cyclase"/>
</dbReference>
<dbReference type="GO" id="GO:0016020">
    <property type="term" value="C:membrane"/>
    <property type="evidence" value="ECO:0007669"/>
    <property type="project" value="InterPro"/>
</dbReference>
<dbReference type="OrthoDB" id="5894408at2"/>
<dbReference type="PROSITE" id="PS50883">
    <property type="entry name" value="EAL"/>
    <property type="match status" value="1"/>
</dbReference>
<dbReference type="PROSITE" id="PS50885">
    <property type="entry name" value="HAMP"/>
    <property type="match status" value="1"/>
</dbReference>
<dbReference type="Pfam" id="PF00563">
    <property type="entry name" value="EAL"/>
    <property type="match status" value="1"/>
</dbReference>
<dbReference type="CDD" id="cd01948">
    <property type="entry name" value="EAL"/>
    <property type="match status" value="1"/>
</dbReference>
<feature type="domain" description="HAMP" evidence="3">
    <location>
        <begin position="193"/>
        <end position="244"/>
    </location>
</feature>
<dbReference type="InterPro" id="IPR032244">
    <property type="entry name" value="LapD_MoxY_N"/>
</dbReference>
<dbReference type="SMART" id="SM00267">
    <property type="entry name" value="GGDEF"/>
    <property type="match status" value="1"/>
</dbReference>
<dbReference type="CDD" id="cd01949">
    <property type="entry name" value="GGDEF"/>
    <property type="match status" value="1"/>
</dbReference>
<dbReference type="InterPro" id="IPR003660">
    <property type="entry name" value="HAMP_dom"/>
</dbReference>
<dbReference type="SUPFAM" id="SSF141868">
    <property type="entry name" value="EAL domain-like"/>
    <property type="match status" value="1"/>
</dbReference>
<dbReference type="Pfam" id="PF16448">
    <property type="entry name" value="LapD_MoxY_N"/>
    <property type="match status" value="1"/>
</dbReference>
<dbReference type="SMART" id="SM00304">
    <property type="entry name" value="HAMP"/>
    <property type="match status" value="1"/>
</dbReference>
<evidence type="ECO:0000313" key="6">
    <source>
        <dbReference type="Proteomes" id="UP000430120"/>
    </source>
</evidence>
<dbReference type="SUPFAM" id="SSF55073">
    <property type="entry name" value="Nucleotide cyclase"/>
    <property type="match status" value="1"/>
</dbReference>
<feature type="transmembrane region" description="Helical" evidence="1">
    <location>
        <begin position="174"/>
        <end position="192"/>
    </location>
</feature>
<evidence type="ECO:0000259" key="3">
    <source>
        <dbReference type="PROSITE" id="PS50885"/>
    </source>
</evidence>
<dbReference type="InterPro" id="IPR029787">
    <property type="entry name" value="Nucleotide_cyclase"/>
</dbReference>
<feature type="domain" description="EAL" evidence="2">
    <location>
        <begin position="423"/>
        <end position="656"/>
    </location>
</feature>
<organism evidence="5 6">
    <name type="scientific">Ideonella dechloratans</name>
    <dbReference type="NCBI Taxonomy" id="36863"/>
    <lineage>
        <taxon>Bacteria</taxon>
        <taxon>Pseudomonadati</taxon>
        <taxon>Pseudomonadota</taxon>
        <taxon>Betaproteobacteria</taxon>
        <taxon>Burkholderiales</taxon>
        <taxon>Sphaerotilaceae</taxon>
        <taxon>Ideonella</taxon>
    </lineage>
</organism>
<dbReference type="Gene3D" id="3.30.70.270">
    <property type="match status" value="1"/>
</dbReference>
<sequence>MRTAPLFEGSPPERAGYKSGRGEPMSLIRQIWLLLLLTLILAFGGAFGLSLVSARASLSTQIGQQNQNSALSLAQILGQDGRLTVMAATLDRQFQLGGYARLRLLDAQGLPVLERAAAPVADSVPAWFARWVDLDPLPGRAEVMAGPQRAGMLEVQSSTRFALQEFWAVSQRSLAAMLALGALMGAVGWTVLRRLRQPLARTVEQAQAITERRFVTVSEPDVPELRQLTRAMNAMVERLRTLFDEQAGQVEHWRRQAHADPMTGVSNRAHFMTRLKLMLQSEEHAAGGALLLVRVGDLQGLNRRLGRQRTDDLLRETAHTILDSVGGASVFEVGRLNGSDFAIVLPEVSSLREPAMDVVSRLRSLWRGQLPPVSAVIGAVRWWHGAPMSALLGAADHALARAEARGPFAVELDDSGGALALGEDAWRQVLRDALSAGQAALAEFPLIDMNAAVVHLECPLRLPLHGSTAPTPAAEWLPMAKRTQLTAQVDLVAVELALKAIARDNMSRAVNLSPRSLQDSQLIPRLRTLLETHSASAPGLWLEVDEQGALNQLPLLRELVGMAHARSARVGLEHAGHHLSDPSALLEAGLDFVKLDASVTEGMAHDEALGQHADALVRMLHGIGLKVYAEGVASADDAAALWRAGVDGITGPAARR</sequence>
<comment type="caution">
    <text evidence="5">The sequence shown here is derived from an EMBL/GenBank/DDBJ whole genome shotgun (WGS) entry which is preliminary data.</text>
</comment>